<feature type="domain" description="C2H2-type" evidence="2">
    <location>
        <begin position="395"/>
        <end position="417"/>
    </location>
</feature>
<feature type="domain" description="C2H2-type" evidence="2">
    <location>
        <begin position="525"/>
        <end position="547"/>
    </location>
</feature>
<dbReference type="AlphaFoldDB" id="A0A8X8DJ75"/>
<organism evidence="3 4">
    <name type="scientific">Populus tomentosa</name>
    <name type="common">Chinese white poplar</name>
    <dbReference type="NCBI Taxonomy" id="118781"/>
    <lineage>
        <taxon>Eukaryota</taxon>
        <taxon>Viridiplantae</taxon>
        <taxon>Streptophyta</taxon>
        <taxon>Embryophyta</taxon>
        <taxon>Tracheophyta</taxon>
        <taxon>Spermatophyta</taxon>
        <taxon>Magnoliopsida</taxon>
        <taxon>eudicotyledons</taxon>
        <taxon>Gunneridae</taxon>
        <taxon>Pentapetalae</taxon>
        <taxon>rosids</taxon>
        <taxon>fabids</taxon>
        <taxon>Malpighiales</taxon>
        <taxon>Salicaceae</taxon>
        <taxon>Saliceae</taxon>
        <taxon>Populus</taxon>
    </lineage>
</organism>
<accession>A0A8X8DJ75</accession>
<dbReference type="PROSITE" id="PS00028">
    <property type="entry name" value="ZINC_FINGER_C2H2_1"/>
    <property type="match status" value="3"/>
</dbReference>
<feature type="domain" description="C2H2-type" evidence="2">
    <location>
        <begin position="557"/>
        <end position="579"/>
    </location>
</feature>
<dbReference type="Proteomes" id="UP000886885">
    <property type="component" value="Chromosome 1A"/>
</dbReference>
<dbReference type="PANTHER" id="PTHR47487:SF21">
    <property type="entry name" value="C2H2-TYPE DOMAIN-CONTAINING PROTEIN"/>
    <property type="match status" value="1"/>
</dbReference>
<feature type="compositionally biased region" description="Low complexity" evidence="1">
    <location>
        <begin position="427"/>
        <end position="439"/>
    </location>
</feature>
<dbReference type="SMART" id="SM00355">
    <property type="entry name" value="ZnF_C2H2"/>
    <property type="match status" value="6"/>
</dbReference>
<evidence type="ECO:0000313" key="4">
    <source>
        <dbReference type="Proteomes" id="UP000886885"/>
    </source>
</evidence>
<dbReference type="InterPro" id="IPR004345">
    <property type="entry name" value="TB2_DP1_HVA22"/>
</dbReference>
<dbReference type="PANTHER" id="PTHR47487">
    <property type="entry name" value="OS06G0651300 PROTEIN-RELATED"/>
    <property type="match status" value="1"/>
</dbReference>
<feature type="compositionally biased region" description="Basic and acidic residues" evidence="1">
    <location>
        <begin position="464"/>
        <end position="474"/>
    </location>
</feature>
<dbReference type="OrthoDB" id="434647at2759"/>
<dbReference type="InterPro" id="IPR003604">
    <property type="entry name" value="Matrin/U1-like-C_Znf_C2H2"/>
</dbReference>
<evidence type="ECO:0000256" key="1">
    <source>
        <dbReference type="SAM" id="MobiDB-lite"/>
    </source>
</evidence>
<dbReference type="EMBL" id="JAAWWB010000001">
    <property type="protein sequence ID" value="KAG6793029.1"/>
    <property type="molecule type" value="Genomic_DNA"/>
</dbReference>
<keyword evidence="4" id="KW-1185">Reference proteome</keyword>
<dbReference type="Pfam" id="PF03134">
    <property type="entry name" value="TB2_DP1_HVA22"/>
    <property type="match status" value="1"/>
</dbReference>
<gene>
    <name evidence="3" type="ORF">POTOM_002201</name>
</gene>
<reference evidence="3" key="1">
    <citation type="journal article" date="2020" name="bioRxiv">
        <title>Hybrid origin of Populus tomentosa Carr. identified through genome sequencing and phylogenomic analysis.</title>
        <authorList>
            <person name="An X."/>
            <person name="Gao K."/>
            <person name="Chen Z."/>
            <person name="Li J."/>
            <person name="Yang X."/>
            <person name="Yang X."/>
            <person name="Zhou J."/>
            <person name="Guo T."/>
            <person name="Zhao T."/>
            <person name="Huang S."/>
            <person name="Miao D."/>
            <person name="Khan W.U."/>
            <person name="Rao P."/>
            <person name="Ye M."/>
            <person name="Lei B."/>
            <person name="Liao W."/>
            <person name="Wang J."/>
            <person name="Ji L."/>
            <person name="Li Y."/>
            <person name="Guo B."/>
            <person name="Mustafa N.S."/>
            <person name="Li S."/>
            <person name="Yun Q."/>
            <person name="Keller S.R."/>
            <person name="Mao J."/>
            <person name="Zhang R."/>
            <person name="Strauss S.H."/>
        </authorList>
    </citation>
    <scope>NUCLEOTIDE SEQUENCE</scope>
    <source>
        <strain evidence="3">GM15</strain>
        <tissue evidence="3">Leaf</tissue>
    </source>
</reference>
<proteinExistence type="predicted"/>
<dbReference type="GO" id="GO:0008270">
    <property type="term" value="F:zinc ion binding"/>
    <property type="evidence" value="ECO:0007669"/>
    <property type="project" value="InterPro"/>
</dbReference>
<feature type="region of interest" description="Disordered" evidence="1">
    <location>
        <begin position="427"/>
        <end position="480"/>
    </location>
</feature>
<sequence length="627" mass="69543">MMGFVGIVKFVVKCLDIVAWPVFGLGYPLCASIQAIETNSNLDTKKLIAYWVSVSVVLLFERAFQLEWLTFWPYIKLMIVGCLVLPDFDGSLCIYQHLVHPCLSMDLRIIICQFKKLEALFFKKGDFLVEVERYVKENGIDALENLIASTKRSAKPDVAVNEIKAIAAEDRLKFEPPKLQVPLKDSSAAKITEKLEAASTKQLELEQPKLPVRLNDSNAVEITEEKEVASTTQLKFEQPKLPVLPRDSNAVEITEKKEVSSTKQVRQIEPNIGQTENRTFQPLENINTAAAAAAAIGGRDLYEILPPEKVQKVWTCALCQVTAQSETVLNSHLQGKRHKAAREQLKVKKQTPKGEVSSASVGKKSNVTTTATAKIGVRDHTGILSPQNCQNVRTCLICQVTLKSQTDINSHLQGKQHKQARALLNSKNQASHSNASSASVGKKTNFPENKPEKCTISNNTSPENRIHEAKKQGKQENPMKSQFVEIRNSKWRCTICNVSCTSEGDMACHLKGNKHLDASISKWQCTICNVNCTSEGDLACHLKGNKHLDASISKWQCTICNVNCTSEEDLACHLKGNKHLAVSISRWQCTICNVNCTSEGDIHCHLNGNKHLARMRELDGLGGSRHA</sequence>
<comment type="caution">
    <text evidence="3">The sequence shown here is derived from an EMBL/GenBank/DDBJ whole genome shotgun (WGS) entry which is preliminary data.</text>
</comment>
<name>A0A8X8DJ75_POPTO</name>
<evidence type="ECO:0000313" key="3">
    <source>
        <dbReference type="EMBL" id="KAG6793029.1"/>
    </source>
</evidence>
<evidence type="ECO:0000259" key="2">
    <source>
        <dbReference type="PROSITE" id="PS00028"/>
    </source>
</evidence>
<protein>
    <recommendedName>
        <fullName evidence="2">C2H2-type domain-containing protein</fullName>
    </recommendedName>
</protein>
<dbReference type="InterPro" id="IPR013087">
    <property type="entry name" value="Znf_C2H2_type"/>
</dbReference>
<dbReference type="GO" id="GO:0003676">
    <property type="term" value="F:nucleic acid binding"/>
    <property type="evidence" value="ECO:0007669"/>
    <property type="project" value="InterPro"/>
</dbReference>
<dbReference type="SMART" id="SM00451">
    <property type="entry name" value="ZnF_U1"/>
    <property type="match status" value="6"/>
</dbReference>
<dbReference type="Pfam" id="PF12874">
    <property type="entry name" value="zf-met"/>
    <property type="match status" value="6"/>
</dbReference>